<accession>M4C3S4</accession>
<dbReference type="HOGENOM" id="CLU_957951_0_0_1"/>
<feature type="chain" id="PRO_5010836577" evidence="1">
    <location>
        <begin position="25"/>
        <end position="291"/>
    </location>
</feature>
<dbReference type="InParanoid" id="M4C3S4"/>
<name>M4C3S4_HYAAE</name>
<reference evidence="3" key="3">
    <citation type="submission" date="2015-06" db="UniProtKB">
        <authorList>
            <consortium name="EnsemblProtists"/>
        </authorList>
    </citation>
    <scope>IDENTIFICATION</scope>
    <source>
        <strain evidence="3">Emoy2</strain>
    </source>
</reference>
<feature type="signal peptide" evidence="1">
    <location>
        <begin position="1"/>
        <end position="24"/>
    </location>
</feature>
<reference evidence="2" key="2">
    <citation type="journal article" date="2014" name="PLoS Pathog.">
        <title>Expression profiling during arabidopsis/downy mildew interaction reveals a highly-expressed effector that attenuates responses to salicylic acid.</title>
        <authorList>
            <person name="Asai S."/>
            <person name="Rallapalli G."/>
            <person name="Piquerez S.J.M."/>
            <person name="Caillaud M.C."/>
            <person name="Furzer O.J."/>
            <person name="Ishaque N."/>
            <person name="Wirthmueller L."/>
            <person name="Fabro G."/>
            <person name="Shirasu K."/>
            <person name="Jones J.D.G."/>
        </authorList>
    </citation>
    <scope>NUCLEOTIDE SEQUENCE</scope>
    <source>
        <strain evidence="2">Emoy2</strain>
    </source>
</reference>
<dbReference type="AlphaFoldDB" id="M4C3S4"/>
<proteinExistence type="evidence at transcript level"/>
<evidence type="ECO:0000313" key="3">
    <source>
        <dbReference type="EnsemblProtists" id="HpaP813742"/>
    </source>
</evidence>
<dbReference type="VEuPathDB" id="FungiDB:HpaG813742"/>
<organism evidence="3 4">
    <name type="scientific">Hyaloperonospora arabidopsidis (strain Emoy2)</name>
    <name type="common">Downy mildew agent</name>
    <name type="synonym">Peronospora arabidopsidis</name>
    <dbReference type="NCBI Taxonomy" id="559515"/>
    <lineage>
        <taxon>Eukaryota</taxon>
        <taxon>Sar</taxon>
        <taxon>Stramenopiles</taxon>
        <taxon>Oomycota</taxon>
        <taxon>Peronosporomycetes</taxon>
        <taxon>Peronosporales</taxon>
        <taxon>Peronosporaceae</taxon>
        <taxon>Hyaloperonospora</taxon>
    </lineage>
</organism>
<dbReference type="EMBL" id="AB922222">
    <property type="protein sequence ID" value="BAP68797.1"/>
    <property type="molecule type" value="mRNA"/>
</dbReference>
<keyword evidence="4" id="KW-1185">Reference proteome</keyword>
<dbReference type="EMBL" id="ABWE02002753">
    <property type="status" value="NOT_ANNOTATED_CDS"/>
    <property type="molecule type" value="Genomic_DNA"/>
</dbReference>
<sequence length="291" mass="32877">MRINYFVVVSFAAIASMTAEGVKAIEPVVPLVHDITKYWHGVPVDRSLRTHQVRGYEERVGNLGGSLEVVAFFDRISQPAKSIEDKAANADSILEHLTEDKLFGGIKETYRKDEMARALVHASRNGGTSEGSALGTVQDMTIAHWRTTKRSPGDILGWLEKDKTISDEDLSRPAVTKVLYGANPDPMIVNEALWNHFNKNAVQFFATLLQAEENKISDASTLDTSWEWLRVTKPDILKESGYILELLECLQKEIKFVPGETFQRFDWLTPAEAKHCVFRHCKAREFVAWRT</sequence>
<dbReference type="Proteomes" id="UP000011713">
    <property type="component" value="Unassembled WGS sequence"/>
</dbReference>
<gene>
    <name evidence="2" type="primary">HaRxL69b</name>
</gene>
<evidence type="ECO:0000313" key="4">
    <source>
        <dbReference type="Proteomes" id="UP000011713"/>
    </source>
</evidence>
<keyword evidence="1" id="KW-0732">Signal</keyword>
<evidence type="ECO:0000256" key="1">
    <source>
        <dbReference type="SAM" id="SignalP"/>
    </source>
</evidence>
<protein>
    <submittedName>
        <fullName evidence="3">Putative RXLR protein 12I13.1</fullName>
    </submittedName>
    <submittedName>
        <fullName evidence="2">RxLR effector candidate protein</fullName>
    </submittedName>
</protein>
<reference evidence="4" key="1">
    <citation type="journal article" date="2010" name="Science">
        <title>Signatures of adaptation to obligate biotrophy in the Hyaloperonospora arabidopsidis genome.</title>
        <authorList>
            <person name="Baxter L."/>
            <person name="Tripathy S."/>
            <person name="Ishaque N."/>
            <person name="Boot N."/>
            <person name="Cabral A."/>
            <person name="Kemen E."/>
            <person name="Thines M."/>
            <person name="Ah-Fong A."/>
            <person name="Anderson R."/>
            <person name="Badejoko W."/>
            <person name="Bittner-Eddy P."/>
            <person name="Boore J.L."/>
            <person name="Chibucos M.C."/>
            <person name="Coates M."/>
            <person name="Dehal P."/>
            <person name="Delehaunty K."/>
            <person name="Dong S."/>
            <person name="Downton P."/>
            <person name="Dumas B."/>
            <person name="Fabro G."/>
            <person name="Fronick C."/>
            <person name="Fuerstenberg S.I."/>
            <person name="Fulton L."/>
            <person name="Gaulin E."/>
            <person name="Govers F."/>
            <person name="Hughes L."/>
            <person name="Humphray S."/>
            <person name="Jiang R.H."/>
            <person name="Judelson H."/>
            <person name="Kamoun S."/>
            <person name="Kyung K."/>
            <person name="Meijer H."/>
            <person name="Minx P."/>
            <person name="Morris P."/>
            <person name="Nelson J."/>
            <person name="Phuntumart V."/>
            <person name="Qutob D."/>
            <person name="Rehmany A."/>
            <person name="Rougon-Cardoso A."/>
            <person name="Ryden P."/>
            <person name="Torto-Alalibo T."/>
            <person name="Studholme D."/>
            <person name="Wang Y."/>
            <person name="Win J."/>
            <person name="Wood J."/>
            <person name="Clifton S.W."/>
            <person name="Rogers J."/>
            <person name="Van den Ackerveken G."/>
            <person name="Jones J.D."/>
            <person name="McDowell J.M."/>
            <person name="Beynon J."/>
            <person name="Tyler B.M."/>
        </authorList>
    </citation>
    <scope>NUCLEOTIDE SEQUENCE [LARGE SCALE GENOMIC DNA]</scope>
    <source>
        <strain evidence="4">Emoy2</strain>
    </source>
</reference>
<evidence type="ECO:0000313" key="2">
    <source>
        <dbReference type="EMBL" id="BAP68797.1"/>
    </source>
</evidence>
<dbReference type="EnsemblProtists" id="HpaT813742">
    <property type="protein sequence ID" value="HpaP813742"/>
    <property type="gene ID" value="HpaG813742"/>
</dbReference>